<evidence type="ECO:0000256" key="1">
    <source>
        <dbReference type="SAM" id="Phobius"/>
    </source>
</evidence>
<keyword evidence="1" id="KW-0812">Transmembrane</keyword>
<feature type="transmembrane region" description="Helical" evidence="1">
    <location>
        <begin position="109"/>
        <end position="127"/>
    </location>
</feature>
<feature type="transmembrane region" description="Helical" evidence="1">
    <location>
        <begin position="42"/>
        <end position="63"/>
    </location>
</feature>
<reference evidence="2 3" key="1">
    <citation type="journal article" date="2015" name="Genome Announc.">
        <title>Complete Genome of Geobacter pickeringii G13T, a Metal-Reducing Isolate from Sedimentary Kaolin Deposits.</title>
        <authorList>
            <person name="Badalamenti J.P."/>
            <person name="Bond D.R."/>
        </authorList>
    </citation>
    <scope>NUCLEOTIDE SEQUENCE [LARGE SCALE GENOMIC DNA]</scope>
    <source>
        <strain evidence="2 3">G13</strain>
    </source>
</reference>
<dbReference type="Proteomes" id="UP000057609">
    <property type="component" value="Chromosome"/>
</dbReference>
<dbReference type="EMBL" id="CP009788">
    <property type="protein sequence ID" value="AJE04247.1"/>
    <property type="molecule type" value="Genomic_DNA"/>
</dbReference>
<evidence type="ECO:0000313" key="2">
    <source>
        <dbReference type="EMBL" id="AJE04247.1"/>
    </source>
</evidence>
<proteinExistence type="predicted"/>
<dbReference type="HOGENOM" id="CLU_135085_0_0_7"/>
<dbReference type="STRING" id="345632.GPICK_13600"/>
<keyword evidence="1" id="KW-0472">Membrane</keyword>
<gene>
    <name evidence="2" type="ORF">GPICK_13600</name>
</gene>
<keyword evidence="3" id="KW-1185">Reference proteome</keyword>
<sequence length="133" mass="14355">MISPVLKGCGIWLLFVPLGILNGGLREKVLNPLLGQRVALPLSGVTLGILIVAVTALLIPSLGVLRPSRYWLVGGGWLVMTVFFEFFFGRCVMGHSWAKLLEAYNVLTGNLWVVVLLVIAAAPYLAARLRGLG</sequence>
<name>A0A0B5BCM0_9BACT</name>
<organism evidence="2 3">
    <name type="scientific">Geobacter pickeringii</name>
    <dbReference type="NCBI Taxonomy" id="345632"/>
    <lineage>
        <taxon>Bacteria</taxon>
        <taxon>Pseudomonadati</taxon>
        <taxon>Thermodesulfobacteriota</taxon>
        <taxon>Desulfuromonadia</taxon>
        <taxon>Geobacterales</taxon>
        <taxon>Geobacteraceae</taxon>
        <taxon>Geobacter</taxon>
    </lineage>
</organism>
<feature type="transmembrane region" description="Helical" evidence="1">
    <location>
        <begin position="70"/>
        <end position="89"/>
    </location>
</feature>
<dbReference type="OrthoDB" id="5194395at2"/>
<evidence type="ECO:0000313" key="3">
    <source>
        <dbReference type="Proteomes" id="UP000057609"/>
    </source>
</evidence>
<dbReference type="KEGG" id="gpi:GPICK_13600"/>
<dbReference type="AlphaFoldDB" id="A0A0B5BCM0"/>
<accession>A0A0B5BCM0</accession>
<protein>
    <submittedName>
        <fullName evidence="2">Uncharacterized protein</fullName>
    </submittedName>
</protein>
<keyword evidence="1" id="KW-1133">Transmembrane helix</keyword>
<dbReference type="RefSeq" id="WP_039744071.1">
    <property type="nucleotide sequence ID" value="NZ_CP009788.1"/>
</dbReference>